<evidence type="ECO:0000256" key="1">
    <source>
        <dbReference type="ARBA" id="ARBA00004651"/>
    </source>
</evidence>
<dbReference type="Pfam" id="PF07670">
    <property type="entry name" value="Gate"/>
    <property type="match status" value="2"/>
</dbReference>
<evidence type="ECO:0000256" key="12">
    <source>
        <dbReference type="NCBIfam" id="TIGR00437"/>
    </source>
</evidence>
<accession>A0A511RP32</accession>
<keyword evidence="11 15" id="KW-0472">Membrane</keyword>
<feature type="transmembrane region" description="Helical" evidence="15">
    <location>
        <begin position="676"/>
        <end position="697"/>
    </location>
</feature>
<dbReference type="GO" id="GO:0005886">
    <property type="term" value="C:plasma membrane"/>
    <property type="evidence" value="ECO:0007669"/>
    <property type="project" value="UniProtKB-SubCell"/>
</dbReference>
<feature type="transmembrane region" description="Helical" evidence="15">
    <location>
        <begin position="509"/>
        <end position="528"/>
    </location>
</feature>
<dbReference type="InterPro" id="IPR011640">
    <property type="entry name" value="Fe2_transport_prot_B_C"/>
</dbReference>
<feature type="binding site" evidence="13">
    <location>
        <begin position="25"/>
        <end position="32"/>
    </location>
    <ligand>
        <name>GTP</name>
        <dbReference type="ChEBI" id="CHEBI:37565"/>
        <label>1</label>
    </ligand>
</feature>
<comment type="caution">
    <text evidence="17">The sequence shown here is derived from an EMBL/GenBank/DDBJ whole genome shotgun (WGS) entry which is preliminary data.</text>
</comment>
<dbReference type="PANTHER" id="PTHR43185">
    <property type="entry name" value="FERROUS IRON TRANSPORT PROTEIN B"/>
    <property type="match status" value="1"/>
</dbReference>
<comment type="subcellular location">
    <subcellularLocation>
        <location evidence="15">Cell inner membrane</location>
        <topology evidence="15">Multi-pass membrane protein</topology>
    </subcellularLocation>
    <subcellularLocation>
        <location evidence="1">Cell membrane</location>
        <topology evidence="1">Multi-pass membrane protein</topology>
    </subcellularLocation>
</comment>
<evidence type="ECO:0000256" key="8">
    <source>
        <dbReference type="ARBA" id="ARBA00023004"/>
    </source>
</evidence>
<keyword evidence="6 13" id="KW-0547">Nucleotide-binding</keyword>
<dbReference type="PROSITE" id="PS51711">
    <property type="entry name" value="G_FEOB"/>
    <property type="match status" value="1"/>
</dbReference>
<feature type="binding site" evidence="14">
    <location>
        <position position="36"/>
    </location>
    <ligand>
        <name>Mg(2+)</name>
        <dbReference type="ChEBI" id="CHEBI:18420"/>
        <label>2</label>
    </ligand>
</feature>
<organism evidence="17 18">
    <name type="scientific">Oceanithermus desulfurans NBRC 100063</name>
    <dbReference type="NCBI Taxonomy" id="1227550"/>
    <lineage>
        <taxon>Bacteria</taxon>
        <taxon>Thermotogati</taxon>
        <taxon>Deinococcota</taxon>
        <taxon>Deinococci</taxon>
        <taxon>Thermales</taxon>
        <taxon>Thermaceae</taxon>
        <taxon>Oceanithermus</taxon>
    </lineage>
</organism>
<dbReference type="PANTHER" id="PTHR43185:SF1">
    <property type="entry name" value="FE(2+) TRANSPORTER FEOB"/>
    <property type="match status" value="1"/>
</dbReference>
<dbReference type="OrthoDB" id="9809127at2"/>
<dbReference type="NCBIfam" id="TIGR00437">
    <property type="entry name" value="feoB"/>
    <property type="match status" value="1"/>
</dbReference>
<evidence type="ECO:0000256" key="13">
    <source>
        <dbReference type="PIRSR" id="PIRSR603373-1"/>
    </source>
</evidence>
<feature type="binding site" evidence="13">
    <location>
        <begin position="71"/>
        <end position="74"/>
    </location>
    <ligand>
        <name>GTP</name>
        <dbReference type="ChEBI" id="CHEBI:37565"/>
        <label>1</label>
    </ligand>
</feature>
<feature type="transmembrane region" description="Helical" evidence="15">
    <location>
        <begin position="598"/>
        <end position="620"/>
    </location>
</feature>
<feature type="transmembrane region" description="Helical" evidence="15">
    <location>
        <begin position="342"/>
        <end position="366"/>
    </location>
</feature>
<dbReference type="GO" id="GO:0015093">
    <property type="term" value="F:ferrous iron transmembrane transporter activity"/>
    <property type="evidence" value="ECO:0007669"/>
    <property type="project" value="UniProtKB-UniRule"/>
</dbReference>
<dbReference type="SUPFAM" id="SSF52540">
    <property type="entry name" value="P-loop containing nucleoside triphosphate hydrolases"/>
    <property type="match status" value="1"/>
</dbReference>
<evidence type="ECO:0000259" key="16">
    <source>
        <dbReference type="PROSITE" id="PS51711"/>
    </source>
</evidence>
<dbReference type="InterPro" id="IPR027417">
    <property type="entry name" value="P-loop_NTPase"/>
</dbReference>
<dbReference type="InterPro" id="IPR005225">
    <property type="entry name" value="Small_GTP-bd"/>
</dbReference>
<dbReference type="GO" id="GO:0046872">
    <property type="term" value="F:metal ion binding"/>
    <property type="evidence" value="ECO:0007669"/>
    <property type="project" value="UniProtKB-KW"/>
</dbReference>
<sequence length="706" mass="75546">MGCPECQGAVATALRTDGMRVVTVGNPNTGKTTLINALAGSNLKVGNWPGTTVDRLEAQLRLPGGTVRLVDLPGAYSLNPTTPEEALAARELLAHPPDVVVNVVDAGNLERNLHLTLELTELGLPMVVALNLMDEAEAKGYTLDPAALERALGVPVVPLVASRGRGTDELLAALERARVPELRLRYPGELDRAAVRLAKRIRHPAGRWIALALLAGEEVPIELDGELLELARQLRGELERVGIDPYLEIENARYVRAHELAQDALLGSEPRLTLTDRVDRWVLHPLLGGPIFLLGMLLAFRFTFLFSTPWVDFIGAVQEVLAGWIAALPLPPLVASFFADGLVGGVGTVISFAPVLFFLYVALAFLETSGFLARAAFIADKMMLLAGLPGRAFIPLILGFGCNVPAVYSTRILTGRFDRLRVGLAIPFMSCSARLVVFTLFAAVFFPRYAAWVVFGLYLLGMVVGLLTAWLLGRAAGQPASSGLMELPPYRLPTMQVVLKQAWARTRSFLEGAGGPILLAVLFVWLLLNLPPGDLEGSLYARVAGWLAPLFAPLGIGDWRLLGALIPGFVAKEVVVGTLAVSYLGAEPTTALGLAQGLGQILATFWASLLTTLGAVPALFGLPQLAPPPPDAPTALQAALRASAAPAAALAYMVYVLLYTPCVATVTALKNEFGRFWAAVAVVYELILAWVLAWGVYRLALLWLGG</sequence>
<evidence type="ECO:0000256" key="2">
    <source>
        <dbReference type="ARBA" id="ARBA00022448"/>
    </source>
</evidence>
<dbReference type="RefSeq" id="WP_147148395.1">
    <property type="nucleotide sequence ID" value="NZ_BJXN01000016.1"/>
</dbReference>
<evidence type="ECO:0000256" key="7">
    <source>
        <dbReference type="ARBA" id="ARBA00022989"/>
    </source>
</evidence>
<keyword evidence="9" id="KW-0406">Ion transport</keyword>
<keyword evidence="14" id="KW-0479">Metal-binding</keyword>
<dbReference type="InterPro" id="IPR050860">
    <property type="entry name" value="FeoB_GTPase"/>
</dbReference>
<keyword evidence="4 15" id="KW-0410">Iron transport</keyword>
<feature type="binding site" evidence="13">
    <location>
        <begin position="131"/>
        <end position="134"/>
    </location>
    <ligand>
        <name>GTP</name>
        <dbReference type="ChEBI" id="CHEBI:37565"/>
        <label>1</label>
    </ligand>
</feature>
<evidence type="ECO:0000256" key="14">
    <source>
        <dbReference type="PIRSR" id="PIRSR603373-2"/>
    </source>
</evidence>
<dbReference type="NCBIfam" id="TIGR00231">
    <property type="entry name" value="small_GTP"/>
    <property type="match status" value="1"/>
</dbReference>
<proteinExistence type="inferred from homology"/>
<feature type="binding site" evidence="14">
    <location>
        <position position="37"/>
    </location>
    <ligand>
        <name>Mg(2+)</name>
        <dbReference type="ChEBI" id="CHEBI:18420"/>
        <label>2</label>
    </ligand>
</feature>
<feature type="domain" description="FeoB-type G" evidence="16">
    <location>
        <begin position="18"/>
        <end position="180"/>
    </location>
</feature>
<dbReference type="EMBL" id="BJXN01000016">
    <property type="protein sequence ID" value="GEM90556.1"/>
    <property type="molecule type" value="Genomic_DNA"/>
</dbReference>
<comment type="similarity">
    <text evidence="15">Belongs to the TRAFAC class TrmE-Era-EngA-EngB-Septin-like GTPase superfamily. FeoB GTPase (TC 9.A.8) family.</text>
</comment>
<evidence type="ECO:0000313" key="18">
    <source>
        <dbReference type="Proteomes" id="UP000321827"/>
    </source>
</evidence>
<comment type="function">
    <text evidence="15">Probable transporter of a GTP-driven Fe(2+) uptake system.</text>
</comment>
<feature type="transmembrane region" description="Helical" evidence="15">
    <location>
        <begin position="281"/>
        <end position="304"/>
    </location>
</feature>
<feature type="binding site" evidence="14">
    <location>
        <position position="40"/>
    </location>
    <ligand>
        <name>Mg(2+)</name>
        <dbReference type="ChEBI" id="CHEBI:18420"/>
        <label>2</label>
    </ligand>
</feature>
<protein>
    <recommendedName>
        <fullName evidence="12 15">Ferrous iron transport protein B</fullName>
    </recommendedName>
</protein>
<dbReference type="Gene3D" id="3.40.50.300">
    <property type="entry name" value="P-loop containing nucleotide triphosphate hydrolases"/>
    <property type="match status" value="1"/>
</dbReference>
<keyword evidence="8 15" id="KW-0408">Iron</keyword>
<feature type="binding site" evidence="13">
    <location>
        <begin position="50"/>
        <end position="54"/>
    </location>
    <ligand>
        <name>GTP</name>
        <dbReference type="ChEBI" id="CHEBI:37565"/>
        <label>1</label>
    </ligand>
</feature>
<dbReference type="Pfam" id="PF07664">
    <property type="entry name" value="FeoB_C"/>
    <property type="match status" value="1"/>
</dbReference>
<feature type="transmembrane region" description="Helical" evidence="15">
    <location>
        <begin position="452"/>
        <end position="472"/>
    </location>
</feature>
<dbReference type="InterPro" id="IPR003373">
    <property type="entry name" value="Fe2_transport_prot-B"/>
</dbReference>
<feature type="transmembrane region" description="Helical" evidence="15">
    <location>
        <begin position="310"/>
        <end position="330"/>
    </location>
</feature>
<evidence type="ECO:0000256" key="15">
    <source>
        <dbReference type="RuleBase" id="RU362098"/>
    </source>
</evidence>
<keyword evidence="7 15" id="KW-1133">Transmembrane helix</keyword>
<keyword evidence="14" id="KW-0460">Magnesium</keyword>
<dbReference type="InterPro" id="IPR011642">
    <property type="entry name" value="Gate_dom"/>
</dbReference>
<keyword evidence="3" id="KW-1003">Cell membrane</keyword>
<dbReference type="InterPro" id="IPR030389">
    <property type="entry name" value="G_FEOB_dom"/>
</dbReference>
<dbReference type="CDD" id="cd01879">
    <property type="entry name" value="FeoB"/>
    <property type="match status" value="1"/>
</dbReference>
<keyword evidence="5 15" id="KW-0812">Transmembrane</keyword>
<evidence type="ECO:0000256" key="10">
    <source>
        <dbReference type="ARBA" id="ARBA00023134"/>
    </source>
</evidence>
<evidence type="ECO:0000256" key="5">
    <source>
        <dbReference type="ARBA" id="ARBA00022692"/>
    </source>
</evidence>
<evidence type="ECO:0000256" key="4">
    <source>
        <dbReference type="ARBA" id="ARBA00022496"/>
    </source>
</evidence>
<feature type="transmembrane region" description="Helical" evidence="15">
    <location>
        <begin position="422"/>
        <end position="446"/>
    </location>
</feature>
<dbReference type="GO" id="GO:0005525">
    <property type="term" value="F:GTP binding"/>
    <property type="evidence" value="ECO:0007669"/>
    <property type="project" value="UniProtKB-KW"/>
</dbReference>
<evidence type="ECO:0000256" key="9">
    <source>
        <dbReference type="ARBA" id="ARBA00023065"/>
    </source>
</evidence>
<reference evidence="17 18" key="1">
    <citation type="submission" date="2019-07" db="EMBL/GenBank/DDBJ databases">
        <title>Whole genome shotgun sequence of Oceanithermus desulfurans NBRC 100063.</title>
        <authorList>
            <person name="Hosoyama A."/>
            <person name="Uohara A."/>
            <person name="Ohji S."/>
            <person name="Ichikawa N."/>
        </authorList>
    </citation>
    <scope>NUCLEOTIDE SEQUENCE [LARGE SCALE GENOMIC DNA]</scope>
    <source>
        <strain evidence="17 18">NBRC 100063</strain>
    </source>
</reference>
<feature type="transmembrane region" description="Helical" evidence="15">
    <location>
        <begin position="649"/>
        <end position="669"/>
    </location>
</feature>
<dbReference type="AlphaFoldDB" id="A0A511RP32"/>
<keyword evidence="10 13" id="KW-0342">GTP-binding</keyword>
<evidence type="ECO:0000256" key="6">
    <source>
        <dbReference type="ARBA" id="ARBA00022741"/>
    </source>
</evidence>
<dbReference type="Pfam" id="PF02421">
    <property type="entry name" value="FeoB_N"/>
    <property type="match status" value="1"/>
</dbReference>
<evidence type="ECO:0000256" key="3">
    <source>
        <dbReference type="ARBA" id="ARBA00022475"/>
    </source>
</evidence>
<evidence type="ECO:0000256" key="11">
    <source>
        <dbReference type="ARBA" id="ARBA00023136"/>
    </source>
</evidence>
<feature type="transmembrane region" description="Helical" evidence="15">
    <location>
        <begin position="392"/>
        <end position="410"/>
    </location>
</feature>
<dbReference type="Proteomes" id="UP000321827">
    <property type="component" value="Unassembled WGS sequence"/>
</dbReference>
<gene>
    <name evidence="17" type="ORF">ODE01S_19900</name>
</gene>
<evidence type="ECO:0000313" key="17">
    <source>
        <dbReference type="EMBL" id="GEM90556.1"/>
    </source>
</evidence>
<name>A0A511RP32_9DEIN</name>
<keyword evidence="2 15" id="KW-0813">Transport</keyword>
<feature type="transmembrane region" description="Helical" evidence="15">
    <location>
        <begin position="561"/>
        <end position="586"/>
    </location>
</feature>